<dbReference type="AlphaFoldDB" id="A0A6J5DIZ0"/>
<dbReference type="EMBL" id="CADIKH010000009">
    <property type="protein sequence ID" value="CAB3754078.1"/>
    <property type="molecule type" value="Genomic_DNA"/>
</dbReference>
<dbReference type="RefSeq" id="WP_175226526.1">
    <property type="nucleotide sequence ID" value="NZ_CADIKH010000009.1"/>
</dbReference>
<name>A0A6J5DIZ0_9BURK</name>
<dbReference type="Proteomes" id="UP000494363">
    <property type="component" value="Unassembled WGS sequence"/>
</dbReference>
<keyword evidence="2" id="KW-1185">Reference proteome</keyword>
<organism evidence="1 2">
    <name type="scientific">Paraburkholderia humisilvae</name>
    <dbReference type="NCBI Taxonomy" id="627669"/>
    <lineage>
        <taxon>Bacteria</taxon>
        <taxon>Pseudomonadati</taxon>
        <taxon>Pseudomonadota</taxon>
        <taxon>Betaproteobacteria</taxon>
        <taxon>Burkholderiales</taxon>
        <taxon>Burkholderiaceae</taxon>
        <taxon>Paraburkholderia</taxon>
    </lineage>
</organism>
<proteinExistence type="predicted"/>
<accession>A0A6J5DIZ0</accession>
<sequence length="204" mass="22094">MPLVKNFFYAVAIGFLFALQGVNPDKDLLRQFVLILQSDIFWTFVKLGTLLLTAFECAFSGPASSSSVTDDLKDLWAGLKKVAAKYTPARFEAAGGVDLGPGFAEGTGEKSRFISPGHGGNGQSTHPFRDSERAVARRMWEGSEAFTIEDMSDVFFRAPSLCIQELVGMGLYQDIVAVCEENSRRLNLRAGSTGPGVGGERGTR</sequence>
<gene>
    <name evidence="1" type="ORF">LMG29542_02241</name>
</gene>
<evidence type="ECO:0000313" key="2">
    <source>
        <dbReference type="Proteomes" id="UP000494363"/>
    </source>
</evidence>
<protein>
    <submittedName>
        <fullName evidence="1">Uncharacterized protein</fullName>
    </submittedName>
</protein>
<evidence type="ECO:0000313" key="1">
    <source>
        <dbReference type="EMBL" id="CAB3754078.1"/>
    </source>
</evidence>
<reference evidence="1 2" key="1">
    <citation type="submission" date="2020-04" db="EMBL/GenBank/DDBJ databases">
        <authorList>
            <person name="De Canck E."/>
        </authorList>
    </citation>
    <scope>NUCLEOTIDE SEQUENCE [LARGE SCALE GENOMIC DNA]</scope>
    <source>
        <strain evidence="1 2">LMG 29542</strain>
    </source>
</reference>